<dbReference type="OrthoDB" id="5565328at2759"/>
<keyword evidence="4" id="KW-0498">Mitosis</keyword>
<dbReference type="AlphaFoldDB" id="A0A5C3LG56"/>
<evidence type="ECO:0000313" key="10">
    <source>
        <dbReference type="Proteomes" id="UP000308652"/>
    </source>
</evidence>
<evidence type="ECO:0000313" key="9">
    <source>
        <dbReference type="EMBL" id="TFK32119.1"/>
    </source>
</evidence>
<evidence type="ECO:0000256" key="3">
    <source>
        <dbReference type="ARBA" id="ARBA00022618"/>
    </source>
</evidence>
<protein>
    <recommendedName>
        <fullName evidence="11">Cohesin loading factor-domain-containing protein</fullName>
    </recommendedName>
</protein>
<reference evidence="9 10" key="1">
    <citation type="journal article" date="2019" name="Nat. Ecol. Evol.">
        <title>Megaphylogeny resolves global patterns of mushroom evolution.</title>
        <authorList>
            <person name="Varga T."/>
            <person name="Krizsan K."/>
            <person name="Foldi C."/>
            <person name="Dima B."/>
            <person name="Sanchez-Garcia M."/>
            <person name="Sanchez-Ramirez S."/>
            <person name="Szollosi G.J."/>
            <person name="Szarkandi J.G."/>
            <person name="Papp V."/>
            <person name="Albert L."/>
            <person name="Andreopoulos W."/>
            <person name="Angelini C."/>
            <person name="Antonin V."/>
            <person name="Barry K.W."/>
            <person name="Bougher N.L."/>
            <person name="Buchanan P."/>
            <person name="Buyck B."/>
            <person name="Bense V."/>
            <person name="Catcheside P."/>
            <person name="Chovatia M."/>
            <person name="Cooper J."/>
            <person name="Damon W."/>
            <person name="Desjardin D."/>
            <person name="Finy P."/>
            <person name="Geml J."/>
            <person name="Haridas S."/>
            <person name="Hughes K."/>
            <person name="Justo A."/>
            <person name="Karasinski D."/>
            <person name="Kautmanova I."/>
            <person name="Kiss B."/>
            <person name="Kocsube S."/>
            <person name="Kotiranta H."/>
            <person name="LaButti K.M."/>
            <person name="Lechner B.E."/>
            <person name="Liimatainen K."/>
            <person name="Lipzen A."/>
            <person name="Lukacs Z."/>
            <person name="Mihaltcheva S."/>
            <person name="Morgado L.N."/>
            <person name="Niskanen T."/>
            <person name="Noordeloos M.E."/>
            <person name="Ohm R.A."/>
            <person name="Ortiz-Santana B."/>
            <person name="Ovrebo C."/>
            <person name="Racz N."/>
            <person name="Riley R."/>
            <person name="Savchenko A."/>
            <person name="Shiryaev A."/>
            <person name="Soop K."/>
            <person name="Spirin V."/>
            <person name="Szebenyi C."/>
            <person name="Tomsovsky M."/>
            <person name="Tulloss R.E."/>
            <person name="Uehling J."/>
            <person name="Grigoriev I.V."/>
            <person name="Vagvolgyi C."/>
            <person name="Papp T."/>
            <person name="Martin F.M."/>
            <person name="Miettinen O."/>
            <person name="Hibbett D.S."/>
            <person name="Nagy L.G."/>
        </authorList>
    </citation>
    <scope>NUCLEOTIDE SEQUENCE [LARGE SCALE GENOMIC DNA]</scope>
    <source>
        <strain evidence="9 10">CBS 166.37</strain>
    </source>
</reference>
<dbReference type="EMBL" id="ML213686">
    <property type="protein sequence ID" value="TFK32119.1"/>
    <property type="molecule type" value="Genomic_DNA"/>
</dbReference>
<dbReference type="GO" id="GO:0051301">
    <property type="term" value="P:cell division"/>
    <property type="evidence" value="ECO:0007669"/>
    <property type="project" value="UniProtKB-KW"/>
</dbReference>
<dbReference type="Pfam" id="PF10345">
    <property type="entry name" value="Cohesin_load"/>
    <property type="match status" value="1"/>
</dbReference>
<accession>A0A5C3LG56</accession>
<evidence type="ECO:0000256" key="4">
    <source>
        <dbReference type="ARBA" id="ARBA00022776"/>
    </source>
</evidence>
<evidence type="ECO:0000256" key="1">
    <source>
        <dbReference type="ARBA" id="ARBA00004123"/>
    </source>
</evidence>
<dbReference type="InterPro" id="IPR019440">
    <property type="entry name" value="MAU2"/>
</dbReference>
<name>A0A5C3LG56_9AGAR</name>
<sequence>MSVIVEHDVDDNPRPLKRQRRAYSPPKLPLLEPISPENLLLALPKLLAHPPAHHQHARALSLSRFALQRCLNSPSLESDMECRAWTALAEVGFRIGLEVPGIENEVEKALTKALLIAQKHPSLRRYKPHLTFMSARISEYQSNHRYAQNTLRRLHTSFILPSDPPHITYSTHLMIIANITSASDIDLKVLSAIQELENAATRRGHQAVANFAAILRLRILVQSGKWERVGEALKEVEGQMELGLDTNEAMPRPQSDIETVLLVHVLITAVIFHTYAGDATQASSRLKRLHELLDGGALDAFGPSGIVQIPLPNSPPFYVQVTHPRVLFSLVFLVSSIAKRDPVGRKPKKRVFAVEGLAVMEREEKSEISVPVWASVEDVRELETRMSNIKADFICELIGVSIMRSEFDAAEQSLCELVAHTRTHSLFSMYSARITLMHAQLAHSLGKTDRAIQCYKIATHLSRRRTSKEVQISDDDGMEDLWVNTAARAGELWARIGVLRARADAGSDEMEKELATLSTAGVGVIKECEGLGGTLQAVGEVLQACLTTEFLKAKTHLRRALGLATSAQDNHLRALVLALISSHYFHTSSEHAHAMLATSEQLAAGLGAQPRAAKKGADGTPLKVAAGDGVGNAQLRLWVGERLLDMNRWAGEEEKAQRQSLVNEKYREAVKWVEKRAGRIVS</sequence>
<dbReference type="GO" id="GO:0005634">
    <property type="term" value="C:nucleus"/>
    <property type="evidence" value="ECO:0007669"/>
    <property type="project" value="UniProtKB-SubCell"/>
</dbReference>
<organism evidence="9 10">
    <name type="scientific">Crucibulum laeve</name>
    <dbReference type="NCBI Taxonomy" id="68775"/>
    <lineage>
        <taxon>Eukaryota</taxon>
        <taxon>Fungi</taxon>
        <taxon>Dikarya</taxon>
        <taxon>Basidiomycota</taxon>
        <taxon>Agaricomycotina</taxon>
        <taxon>Agaricomycetes</taxon>
        <taxon>Agaricomycetidae</taxon>
        <taxon>Agaricales</taxon>
        <taxon>Agaricineae</taxon>
        <taxon>Nidulariaceae</taxon>
        <taxon>Crucibulum</taxon>
    </lineage>
</organism>
<dbReference type="GO" id="GO:0007064">
    <property type="term" value="P:mitotic sister chromatid cohesion"/>
    <property type="evidence" value="ECO:0007669"/>
    <property type="project" value="InterPro"/>
</dbReference>
<evidence type="ECO:0008006" key="11">
    <source>
        <dbReference type="Google" id="ProtNLM"/>
    </source>
</evidence>
<evidence type="ECO:0000256" key="7">
    <source>
        <dbReference type="ARBA" id="ARBA00023306"/>
    </source>
</evidence>
<evidence type="ECO:0000256" key="8">
    <source>
        <dbReference type="SAM" id="MobiDB-lite"/>
    </source>
</evidence>
<keyword evidence="7" id="KW-0131">Cell cycle</keyword>
<evidence type="ECO:0000256" key="2">
    <source>
        <dbReference type="ARBA" id="ARBA00008585"/>
    </source>
</evidence>
<proteinExistence type="inferred from homology"/>
<dbReference type="GO" id="GO:0007059">
    <property type="term" value="P:chromosome segregation"/>
    <property type="evidence" value="ECO:0007669"/>
    <property type="project" value="UniProtKB-KW"/>
</dbReference>
<dbReference type="PANTHER" id="PTHR21394">
    <property type="entry name" value="MAU2 CHROMATID COHESION FACTOR HOMOLOG"/>
    <property type="match status" value="1"/>
</dbReference>
<keyword evidence="6" id="KW-0539">Nucleus</keyword>
<gene>
    <name evidence="9" type="ORF">BDQ12DRAFT_617655</name>
</gene>
<keyword evidence="5" id="KW-0159">Chromosome partition</keyword>
<feature type="compositionally biased region" description="Basic and acidic residues" evidence="8">
    <location>
        <begin position="1"/>
        <end position="14"/>
    </location>
</feature>
<evidence type="ECO:0000256" key="6">
    <source>
        <dbReference type="ARBA" id="ARBA00023242"/>
    </source>
</evidence>
<keyword evidence="10" id="KW-1185">Reference proteome</keyword>
<feature type="region of interest" description="Disordered" evidence="8">
    <location>
        <begin position="1"/>
        <end position="22"/>
    </location>
</feature>
<dbReference type="Proteomes" id="UP000308652">
    <property type="component" value="Unassembled WGS sequence"/>
</dbReference>
<comment type="similarity">
    <text evidence="2">Belongs to the SCC4/mau-2 family.</text>
</comment>
<evidence type="ECO:0000256" key="5">
    <source>
        <dbReference type="ARBA" id="ARBA00022829"/>
    </source>
</evidence>
<keyword evidence="3" id="KW-0132">Cell division</keyword>
<comment type="subcellular location">
    <subcellularLocation>
        <location evidence="1">Nucleus</location>
    </subcellularLocation>
</comment>
<dbReference type="STRING" id="68775.A0A5C3LG56"/>